<feature type="region of interest" description="Disordered" evidence="3">
    <location>
        <begin position="138"/>
        <end position="161"/>
    </location>
</feature>
<evidence type="ECO:0000259" key="4">
    <source>
        <dbReference type="PROSITE" id="PS51371"/>
    </source>
</evidence>
<keyword evidence="6" id="KW-1185">Reference proteome</keyword>
<sequence>MTQAAEIMTPDPVSIGPRETLQRAAQLMDELNVGALPVCEQGEVLGIITDRDIAVRAVAAGLDPAATRVGDIMSGTVRVCAGDADARDVLAEMARVQIRRLLVVDGDHRLVGVVSLGDFAARYPAGVESTLRAISLPARPERRSAGRPGAEAVRAPAASLG</sequence>
<dbReference type="PROSITE" id="PS51371">
    <property type="entry name" value="CBS"/>
    <property type="match status" value="2"/>
</dbReference>
<feature type="domain" description="CBS" evidence="4">
    <location>
        <begin position="8"/>
        <end position="64"/>
    </location>
</feature>
<name>A0ABT7LLY0_9BURK</name>
<dbReference type="InterPro" id="IPR000644">
    <property type="entry name" value="CBS_dom"/>
</dbReference>
<evidence type="ECO:0000256" key="3">
    <source>
        <dbReference type="SAM" id="MobiDB-lite"/>
    </source>
</evidence>
<feature type="domain" description="CBS" evidence="4">
    <location>
        <begin position="73"/>
        <end position="129"/>
    </location>
</feature>
<evidence type="ECO:0000256" key="1">
    <source>
        <dbReference type="ARBA" id="ARBA00023122"/>
    </source>
</evidence>
<dbReference type="Pfam" id="PF00571">
    <property type="entry name" value="CBS"/>
    <property type="match status" value="2"/>
</dbReference>
<dbReference type="SUPFAM" id="SSF54631">
    <property type="entry name" value="CBS-domain pair"/>
    <property type="match status" value="1"/>
</dbReference>
<reference evidence="5 6" key="1">
    <citation type="submission" date="2023-06" db="EMBL/GenBank/DDBJ databases">
        <title>Pelomonas sp. APW6 16S ribosomal RNA gene genome sequencing and assembly.</title>
        <authorList>
            <person name="Woo H."/>
        </authorList>
    </citation>
    <scope>NUCLEOTIDE SEQUENCE [LARGE SCALE GENOMIC DNA]</scope>
    <source>
        <strain evidence="5 6">APW6</strain>
    </source>
</reference>
<evidence type="ECO:0000313" key="6">
    <source>
        <dbReference type="Proteomes" id="UP001238603"/>
    </source>
</evidence>
<comment type="caution">
    <text evidence="5">The sequence shown here is derived from an EMBL/GenBank/DDBJ whole genome shotgun (WGS) entry which is preliminary data.</text>
</comment>
<keyword evidence="1 2" id="KW-0129">CBS domain</keyword>
<protein>
    <submittedName>
        <fullName evidence="5">CBS domain-containing protein</fullName>
    </submittedName>
</protein>
<dbReference type="InterPro" id="IPR046342">
    <property type="entry name" value="CBS_dom_sf"/>
</dbReference>
<dbReference type="Gene3D" id="3.10.580.10">
    <property type="entry name" value="CBS-domain"/>
    <property type="match status" value="1"/>
</dbReference>
<proteinExistence type="predicted"/>
<dbReference type="RefSeq" id="WP_285983918.1">
    <property type="nucleotide sequence ID" value="NZ_JASVDS010000005.1"/>
</dbReference>
<dbReference type="CDD" id="cd04622">
    <property type="entry name" value="CBS_pair_HRP1_like"/>
    <property type="match status" value="1"/>
</dbReference>
<dbReference type="PANTHER" id="PTHR43080">
    <property type="entry name" value="CBS DOMAIN-CONTAINING PROTEIN CBSX3, MITOCHONDRIAL"/>
    <property type="match status" value="1"/>
</dbReference>
<accession>A0ABT7LLY0</accession>
<organism evidence="5 6">
    <name type="scientific">Roseateles subflavus</name>
    <dbReference type="NCBI Taxonomy" id="3053353"/>
    <lineage>
        <taxon>Bacteria</taxon>
        <taxon>Pseudomonadati</taxon>
        <taxon>Pseudomonadota</taxon>
        <taxon>Betaproteobacteria</taxon>
        <taxon>Burkholderiales</taxon>
        <taxon>Sphaerotilaceae</taxon>
        <taxon>Roseateles</taxon>
    </lineage>
</organism>
<dbReference type="Proteomes" id="UP001238603">
    <property type="component" value="Unassembled WGS sequence"/>
</dbReference>
<evidence type="ECO:0000256" key="2">
    <source>
        <dbReference type="PROSITE-ProRule" id="PRU00703"/>
    </source>
</evidence>
<dbReference type="InterPro" id="IPR051257">
    <property type="entry name" value="Diverse_CBS-Domain"/>
</dbReference>
<dbReference type="SMART" id="SM00116">
    <property type="entry name" value="CBS"/>
    <property type="match status" value="2"/>
</dbReference>
<evidence type="ECO:0000313" key="5">
    <source>
        <dbReference type="EMBL" id="MDL5033843.1"/>
    </source>
</evidence>
<dbReference type="EMBL" id="JASVDS010000005">
    <property type="protein sequence ID" value="MDL5033843.1"/>
    <property type="molecule type" value="Genomic_DNA"/>
</dbReference>
<dbReference type="PANTHER" id="PTHR43080:SF2">
    <property type="entry name" value="CBS DOMAIN-CONTAINING PROTEIN"/>
    <property type="match status" value="1"/>
</dbReference>
<gene>
    <name evidence="5" type="ORF">QRD43_18175</name>
</gene>